<dbReference type="Pfam" id="PF04107">
    <property type="entry name" value="GCS2"/>
    <property type="match status" value="1"/>
</dbReference>
<dbReference type="PANTHER" id="PTHR36510">
    <property type="entry name" value="GLUTAMATE--CYSTEINE LIGASE 2-RELATED"/>
    <property type="match status" value="1"/>
</dbReference>
<dbReference type="PANTHER" id="PTHR36510:SF1">
    <property type="entry name" value="GLUTAMATE--CYSTEINE LIGASE 2-RELATED"/>
    <property type="match status" value="1"/>
</dbReference>
<dbReference type="Gene3D" id="3.30.590.20">
    <property type="match status" value="1"/>
</dbReference>
<dbReference type="AlphaFoldDB" id="A0A1N6YM39"/>
<dbReference type="GO" id="GO:0004357">
    <property type="term" value="F:glutamate-cysteine ligase activity"/>
    <property type="evidence" value="ECO:0007669"/>
    <property type="project" value="InterPro"/>
</dbReference>
<dbReference type="GO" id="GO:0042398">
    <property type="term" value="P:modified amino acid biosynthetic process"/>
    <property type="evidence" value="ECO:0007669"/>
    <property type="project" value="InterPro"/>
</dbReference>
<dbReference type="STRING" id="34027.SAMN05421829_110137"/>
<protein>
    <submittedName>
        <fullName evidence="1">Glutamate-cysteine ligase family 2(GCS2)</fullName>
    </submittedName>
</protein>
<dbReference type="InterPro" id="IPR014746">
    <property type="entry name" value="Gln_synth/guanido_kin_cat_dom"/>
</dbReference>
<organism evidence="1 2">
    <name type="scientific">Aromatoleum tolulyticum</name>
    <dbReference type="NCBI Taxonomy" id="34027"/>
    <lineage>
        <taxon>Bacteria</taxon>
        <taxon>Pseudomonadati</taxon>
        <taxon>Pseudomonadota</taxon>
        <taxon>Betaproteobacteria</taxon>
        <taxon>Rhodocyclales</taxon>
        <taxon>Rhodocyclaceae</taxon>
        <taxon>Aromatoleum</taxon>
    </lineage>
</organism>
<proteinExistence type="predicted"/>
<accession>A0A1N6YM39</accession>
<keyword evidence="2" id="KW-1185">Reference proteome</keyword>
<sequence length="417" mass="46244">MTCTALPLKAFAACGIELEYMIVDRDTLAVQPIADSLLRDADGRQLAEVARGELAWSNELVLHVVELKNVRPSASLDALVPRFQAEIGRIDAELARHNARLMPTAMHPWMDPAHETRVWPHDNAAIYRSFDRIFDCRQHGWANLQSMHVNLPFGDDGEFARLHAAVRVLLPLLPAIAASSPVAEGQRRRELDFRMESYRFHPMRVPALMGSVIPDNAASRAEYEATVLAPMYRDIAPLDIEGVMQHEWLNARAAIPRFDRSALEIRVIDVQECPQADLAIAAATTAVTQALYENRWSPLDAQQAIDTTTLAAILLDTIRDADRAVIADPAYLALFGVRGGGCEARELWRHLIDACADHPLLTPATRPVLDTILAHGPLARRILAALGEPFDRARLAVVYRQLCDCLAAGRLFTGCER</sequence>
<dbReference type="InterPro" id="IPR050141">
    <property type="entry name" value="GCL_type2/YbdK_subfam"/>
</dbReference>
<evidence type="ECO:0000313" key="1">
    <source>
        <dbReference type="EMBL" id="SIR15627.1"/>
    </source>
</evidence>
<dbReference type="SUPFAM" id="SSF55931">
    <property type="entry name" value="Glutamine synthetase/guanido kinase"/>
    <property type="match status" value="1"/>
</dbReference>
<keyword evidence="1" id="KW-0436">Ligase</keyword>
<evidence type="ECO:0000313" key="2">
    <source>
        <dbReference type="Proteomes" id="UP000186819"/>
    </source>
</evidence>
<dbReference type="Proteomes" id="UP000186819">
    <property type="component" value="Unassembled WGS sequence"/>
</dbReference>
<dbReference type="EMBL" id="FTMD01000010">
    <property type="protein sequence ID" value="SIR15627.1"/>
    <property type="molecule type" value="Genomic_DNA"/>
</dbReference>
<dbReference type="OrthoDB" id="9804786at2"/>
<dbReference type="InterPro" id="IPR006336">
    <property type="entry name" value="GCS2"/>
</dbReference>
<name>A0A1N6YM39_9RHOO</name>
<dbReference type="RefSeq" id="WP_076603075.1">
    <property type="nucleotide sequence ID" value="NZ_FTMD01000010.1"/>
</dbReference>
<gene>
    <name evidence="1" type="ORF">SAMN05421829_110137</name>
</gene>
<reference evidence="2" key="1">
    <citation type="submission" date="2017-01" db="EMBL/GenBank/DDBJ databases">
        <authorList>
            <person name="Varghese N."/>
            <person name="Submissions S."/>
        </authorList>
    </citation>
    <scope>NUCLEOTIDE SEQUENCE [LARGE SCALE GENOMIC DNA]</scope>
    <source>
        <strain evidence="2">ATCC 51758</strain>
    </source>
</reference>